<feature type="domain" description="DJ-1/PfpI" evidence="1">
    <location>
        <begin position="75"/>
        <end position="272"/>
    </location>
</feature>
<evidence type="ECO:0000313" key="3">
    <source>
        <dbReference type="Proteomes" id="UP000184609"/>
    </source>
</evidence>
<reference evidence="3" key="1">
    <citation type="submission" date="2016-12" db="EMBL/GenBank/DDBJ databases">
        <authorList>
            <person name="Varghese N."/>
            <person name="Submissions S."/>
        </authorList>
    </citation>
    <scope>NUCLEOTIDE SEQUENCE [LARGE SCALE GENOMIC DNA]</scope>
    <source>
        <strain evidence="3">DSM 25035</strain>
    </source>
</reference>
<dbReference type="GO" id="GO:0019172">
    <property type="term" value="F:glyoxalase III activity"/>
    <property type="evidence" value="ECO:0007669"/>
    <property type="project" value="TreeGrafter"/>
</dbReference>
<dbReference type="InterPro" id="IPR029062">
    <property type="entry name" value="Class_I_gatase-like"/>
</dbReference>
<dbReference type="InterPro" id="IPR050325">
    <property type="entry name" value="Prot/Nucl_acid_deglycase"/>
</dbReference>
<dbReference type="InterPro" id="IPR002818">
    <property type="entry name" value="DJ-1/PfpI"/>
</dbReference>
<dbReference type="PANTHER" id="PTHR48094:SF20">
    <property type="entry name" value="PROTEIN_NUCLEIC ACID DEGLYCASE 1"/>
    <property type="match status" value="1"/>
</dbReference>
<dbReference type="EMBL" id="FRXN01000001">
    <property type="protein sequence ID" value="SHO60816.1"/>
    <property type="molecule type" value="Genomic_DNA"/>
</dbReference>
<gene>
    <name evidence="2" type="ORF">SAMN04488108_1047</name>
</gene>
<sequence length="283" mass="30771">MFCKLIGANPTEVRKGVFSPSKLALKMAVENTTDFKAIKFQKSADSKSQKILVIGTEEDLLEMKNGKNFLTGNHPVETFLPILHFQNAGFGIDIATPTGKAMKIEEWALPLEDKAVMDLFGKLKPQMDAPLSLNRIMENPENLSKYVGIFIPGGHGAVIDLPTNKDVGSAINWGLENDKFLVSICHGPAAFLAAKSENNRYLLDGYQIAAFPDSLDKILPPTGYLPGKMPWYFGEKLNELGVKIVNKSANGAVEIDRKVITGDSPKAANKLGQVAAEAILNSL</sequence>
<dbReference type="SUPFAM" id="SSF52317">
    <property type="entry name" value="Class I glutamine amidotransferase-like"/>
    <property type="match status" value="1"/>
</dbReference>
<proteinExistence type="predicted"/>
<dbReference type="GO" id="GO:0019243">
    <property type="term" value="P:methylglyoxal catabolic process to D-lactate via S-lactoyl-glutathione"/>
    <property type="evidence" value="ECO:0007669"/>
    <property type="project" value="TreeGrafter"/>
</dbReference>
<accession>A0A1M7Z7Y7</accession>
<dbReference type="Proteomes" id="UP000184609">
    <property type="component" value="Unassembled WGS sequence"/>
</dbReference>
<dbReference type="Pfam" id="PF01965">
    <property type="entry name" value="DJ-1_PfpI"/>
    <property type="match status" value="1"/>
</dbReference>
<dbReference type="AlphaFoldDB" id="A0A1M7Z7Y7"/>
<dbReference type="Gene3D" id="3.40.50.880">
    <property type="match status" value="1"/>
</dbReference>
<evidence type="ECO:0000313" key="2">
    <source>
        <dbReference type="EMBL" id="SHO60816.1"/>
    </source>
</evidence>
<name>A0A1M7Z7Y7_9BACT</name>
<dbReference type="GO" id="GO:0005737">
    <property type="term" value="C:cytoplasm"/>
    <property type="evidence" value="ECO:0007669"/>
    <property type="project" value="TreeGrafter"/>
</dbReference>
<dbReference type="OrthoDB" id="9792284at2"/>
<organism evidence="2 3">
    <name type="scientific">Algoriphagus zhangzhouensis</name>
    <dbReference type="NCBI Taxonomy" id="1073327"/>
    <lineage>
        <taxon>Bacteria</taxon>
        <taxon>Pseudomonadati</taxon>
        <taxon>Bacteroidota</taxon>
        <taxon>Cytophagia</taxon>
        <taxon>Cytophagales</taxon>
        <taxon>Cyclobacteriaceae</taxon>
        <taxon>Algoriphagus</taxon>
    </lineage>
</organism>
<protein>
    <submittedName>
        <fullName evidence="2">Molecular chaperone Hsp31 and glyoxalase 3</fullName>
    </submittedName>
</protein>
<evidence type="ECO:0000259" key="1">
    <source>
        <dbReference type="Pfam" id="PF01965"/>
    </source>
</evidence>
<dbReference type="RefSeq" id="WP_073570660.1">
    <property type="nucleotide sequence ID" value="NZ_FRXN01000001.1"/>
</dbReference>
<keyword evidence="3" id="KW-1185">Reference proteome</keyword>
<dbReference type="STRING" id="1073327.SAMN04488108_1047"/>
<dbReference type="PANTHER" id="PTHR48094">
    <property type="entry name" value="PROTEIN/NUCLEIC ACID DEGLYCASE DJ-1-RELATED"/>
    <property type="match status" value="1"/>
</dbReference>